<gene>
    <name evidence="2" type="ORF">CPAG_05816</name>
</gene>
<reference evidence="2 3" key="1">
    <citation type="submission" date="2007-06" db="EMBL/GenBank/DDBJ databases">
        <title>The Genome Sequence of Coccidioides posadasii RMSCC_3488.</title>
        <authorList>
            <consortium name="Coccidioides Genome Resources Consortium"/>
            <consortium name="The Broad Institute Genome Sequencing Platform"/>
            <person name="Henn M.R."/>
            <person name="Sykes S."/>
            <person name="Young S."/>
            <person name="Jaffe D."/>
            <person name="Berlin A."/>
            <person name="Alvarez P."/>
            <person name="Butler J."/>
            <person name="Gnerre S."/>
            <person name="Grabherr M."/>
            <person name="Mauceli E."/>
            <person name="Brockman W."/>
            <person name="Kodira C."/>
            <person name="Alvarado L."/>
            <person name="Zeng Q."/>
            <person name="Crawford M."/>
            <person name="Antoine C."/>
            <person name="Devon K."/>
            <person name="Galgiani J."/>
            <person name="Orsborn K."/>
            <person name="Lewis M.L."/>
            <person name="Nusbaum C."/>
            <person name="Galagan J."/>
            <person name="Birren B."/>
        </authorList>
    </citation>
    <scope>NUCLEOTIDE SEQUENCE [LARGE SCALE GENOMIC DNA]</scope>
    <source>
        <strain evidence="2 3">RMSCC 3488</strain>
    </source>
</reference>
<reference evidence="3" key="3">
    <citation type="journal article" date="2010" name="Genome Res.">
        <title>Population genomic sequencing of Coccidioides fungi reveals recent hybridization and transposon control.</title>
        <authorList>
            <person name="Neafsey D.E."/>
            <person name="Barker B.M."/>
            <person name="Sharpton T.J."/>
            <person name="Stajich J.E."/>
            <person name="Park D.J."/>
            <person name="Whiston E."/>
            <person name="Hung C.-Y."/>
            <person name="McMahan C."/>
            <person name="White J."/>
            <person name="Sykes S."/>
            <person name="Heiman D."/>
            <person name="Young S."/>
            <person name="Zeng Q."/>
            <person name="Abouelleil A."/>
            <person name="Aftuck L."/>
            <person name="Bessette D."/>
            <person name="Brown A."/>
            <person name="FitzGerald M."/>
            <person name="Lui A."/>
            <person name="Macdonald J.P."/>
            <person name="Priest M."/>
            <person name="Orbach M.J."/>
            <person name="Galgiani J.N."/>
            <person name="Kirkland T.N."/>
            <person name="Cole G.T."/>
            <person name="Birren B.W."/>
            <person name="Henn M.R."/>
            <person name="Taylor J.W."/>
            <person name="Rounsley S.D."/>
        </authorList>
    </citation>
    <scope>NUCLEOTIDE SEQUENCE [LARGE SCALE GENOMIC DNA]</scope>
    <source>
        <strain evidence="3">RMSCC 3488</strain>
    </source>
</reference>
<dbReference type="EMBL" id="DS268111">
    <property type="protein sequence ID" value="KMM69500.1"/>
    <property type="molecule type" value="Genomic_DNA"/>
</dbReference>
<name>A0A0J6FJB7_COCPO</name>
<dbReference type="AlphaFoldDB" id="A0A0J6FJB7"/>
<reference evidence="3" key="2">
    <citation type="journal article" date="2009" name="Genome Res.">
        <title>Comparative genomic analyses of the human fungal pathogens Coccidioides and their relatives.</title>
        <authorList>
            <person name="Sharpton T.J."/>
            <person name="Stajich J.E."/>
            <person name="Rounsley S.D."/>
            <person name="Gardner M.J."/>
            <person name="Wortman J.R."/>
            <person name="Jordar V.S."/>
            <person name="Maiti R."/>
            <person name="Kodira C.D."/>
            <person name="Neafsey D.E."/>
            <person name="Zeng Q."/>
            <person name="Hung C.-Y."/>
            <person name="McMahan C."/>
            <person name="Muszewska A."/>
            <person name="Grynberg M."/>
            <person name="Mandel M.A."/>
            <person name="Kellner E.M."/>
            <person name="Barker B.M."/>
            <person name="Galgiani J.N."/>
            <person name="Orbach M.J."/>
            <person name="Kirkland T.N."/>
            <person name="Cole G.T."/>
            <person name="Henn M.R."/>
            <person name="Birren B.W."/>
            <person name="Taylor J.W."/>
        </authorList>
    </citation>
    <scope>NUCLEOTIDE SEQUENCE [LARGE SCALE GENOMIC DNA]</scope>
    <source>
        <strain evidence="3">RMSCC 3488</strain>
    </source>
</reference>
<organism evidence="2 3">
    <name type="scientific">Coccidioides posadasii RMSCC 3488</name>
    <dbReference type="NCBI Taxonomy" id="454284"/>
    <lineage>
        <taxon>Eukaryota</taxon>
        <taxon>Fungi</taxon>
        <taxon>Dikarya</taxon>
        <taxon>Ascomycota</taxon>
        <taxon>Pezizomycotina</taxon>
        <taxon>Eurotiomycetes</taxon>
        <taxon>Eurotiomycetidae</taxon>
        <taxon>Onygenales</taxon>
        <taxon>Onygenaceae</taxon>
        <taxon>Coccidioides</taxon>
    </lineage>
</organism>
<protein>
    <submittedName>
        <fullName evidence="2">Uncharacterized protein</fullName>
    </submittedName>
</protein>
<accession>A0A0J6FJB7</accession>
<evidence type="ECO:0000256" key="1">
    <source>
        <dbReference type="SAM" id="MobiDB-lite"/>
    </source>
</evidence>
<dbReference type="VEuPathDB" id="FungiDB:CPAG_05816"/>
<sequence length="152" mass="16228">MKIWENGAEKTKKLHCGLGVGRNTERSTARSLQSQGDGSGTETPATGKPLTAERKETWRMVFLPKFKRASTSTHPDLSRRGGGLVSFGGFRWSSPSIIGCVGETNVSSAPEPRGGVRRHKSMHCAKGSPGARFVQSVDDQGLSLETANSTGL</sequence>
<proteinExistence type="predicted"/>
<evidence type="ECO:0000313" key="3">
    <source>
        <dbReference type="Proteomes" id="UP000054567"/>
    </source>
</evidence>
<feature type="region of interest" description="Disordered" evidence="1">
    <location>
        <begin position="107"/>
        <end position="131"/>
    </location>
</feature>
<dbReference type="Proteomes" id="UP000054567">
    <property type="component" value="Unassembled WGS sequence"/>
</dbReference>
<evidence type="ECO:0000313" key="2">
    <source>
        <dbReference type="EMBL" id="KMM69500.1"/>
    </source>
</evidence>
<feature type="region of interest" description="Disordered" evidence="1">
    <location>
        <begin position="14"/>
        <end position="54"/>
    </location>
</feature>
<feature type="compositionally biased region" description="Polar residues" evidence="1">
    <location>
        <begin position="29"/>
        <end position="44"/>
    </location>
</feature>